<dbReference type="SUPFAM" id="SSF52540">
    <property type="entry name" value="P-loop containing nucleoside triphosphate hydrolases"/>
    <property type="match status" value="1"/>
</dbReference>
<dbReference type="OrthoDB" id="9781848at2"/>
<dbReference type="RefSeq" id="WP_015641621.1">
    <property type="nucleotide sequence ID" value="NC_021219.1"/>
</dbReference>
<protein>
    <recommendedName>
        <fullName evidence="3">UDP-N-acetylglucosamine kinase</fullName>
    </recommendedName>
</protein>
<proteinExistence type="predicted"/>
<accession>R4PY65</accession>
<dbReference type="NCBIfam" id="NF005255">
    <property type="entry name" value="PRK06762.2-2"/>
    <property type="match status" value="1"/>
</dbReference>
<evidence type="ECO:0008006" key="3">
    <source>
        <dbReference type="Google" id="ProtNLM"/>
    </source>
</evidence>
<dbReference type="PATRIC" id="fig|1332188.3.peg.458"/>
<sequence>MSSTLIIIRGNSGSGKTTVAKELRSRIGDSLSDNTLLVQQDVLRRDMLRERDMLEKRSVIELIELVVEFGRQQRRTVILEGILATKKYGPMLRRLANRFDEVYVYYFDIPFEETLCRHATKPNAHEFGEKEMREWWNEKDYLGVPGEKVLSKDMSIEHIVNVMLQEVKSFTD</sequence>
<dbReference type="Gene3D" id="3.40.50.300">
    <property type="entry name" value="P-loop containing nucleotide triphosphate hydrolases"/>
    <property type="match status" value="1"/>
</dbReference>
<dbReference type="Proteomes" id="UP000013893">
    <property type="component" value="Chromosome"/>
</dbReference>
<organism evidence="1 2">
    <name type="scientific">Candidatus Saccharimonas aalborgensis</name>
    <dbReference type="NCBI Taxonomy" id="1332188"/>
    <lineage>
        <taxon>Bacteria</taxon>
        <taxon>Candidatus Saccharimonadota</taxon>
        <taxon>Candidatus Saccharimonadia</taxon>
        <taxon>Candidatus Saccharimonadales</taxon>
        <taxon>Candidatus Saccharimonadaceae</taxon>
        <taxon>Candidatus Saccharimonas</taxon>
    </lineage>
</organism>
<dbReference type="KEGG" id="saal:L336_0465"/>
<reference evidence="1 2" key="1">
    <citation type="journal article" date="2013" name="Nat. Biotechnol.">
        <title>Genome sequences of rare, uncultured bacteria obtained by differential coverage binning of multiple metagenomes.</title>
        <authorList>
            <person name="Albertsen M."/>
            <person name="Hugenholtz P."/>
            <person name="Skarshewski A."/>
            <person name="Nielsen K.L."/>
            <person name="Tyson G.W."/>
            <person name="Nielsen P.H."/>
        </authorList>
    </citation>
    <scope>NUCLEOTIDE SEQUENCE [LARGE SCALE GENOMIC DNA]</scope>
    <source>
        <strain evidence="1">TM71</strain>
    </source>
</reference>
<dbReference type="Pfam" id="PF13671">
    <property type="entry name" value="AAA_33"/>
    <property type="match status" value="1"/>
</dbReference>
<dbReference type="InterPro" id="IPR027417">
    <property type="entry name" value="P-loop_NTPase"/>
</dbReference>
<dbReference type="NCBIfam" id="NF005253">
    <property type="entry name" value="PRK06762.1-4"/>
    <property type="match status" value="1"/>
</dbReference>
<dbReference type="STRING" id="1332188.L336_0465"/>
<keyword evidence="2" id="KW-1185">Reference proteome</keyword>
<name>R4PY65_9BACT</name>
<dbReference type="HOGENOM" id="CLU_103307_0_0_0"/>
<evidence type="ECO:0000313" key="1">
    <source>
        <dbReference type="EMBL" id="AGL62171.1"/>
    </source>
</evidence>
<gene>
    <name evidence="1" type="ORF">L336_0465</name>
</gene>
<dbReference type="EMBL" id="CP005957">
    <property type="protein sequence ID" value="AGL62171.1"/>
    <property type="molecule type" value="Genomic_DNA"/>
</dbReference>
<dbReference type="AlphaFoldDB" id="R4PY65"/>
<evidence type="ECO:0000313" key="2">
    <source>
        <dbReference type="Proteomes" id="UP000013893"/>
    </source>
</evidence>